<keyword evidence="2" id="KW-1003">Cell membrane</keyword>
<evidence type="ECO:0000313" key="10">
    <source>
        <dbReference type="EMBL" id="QAS69562.1"/>
    </source>
</evidence>
<evidence type="ECO:0000313" key="11">
    <source>
        <dbReference type="Proteomes" id="UP000286907"/>
    </source>
</evidence>
<gene>
    <name evidence="10" type="ORF">DLJ48_02995</name>
    <name evidence="9" type="ORF">EVC35_05290</name>
</gene>
<protein>
    <submittedName>
        <fullName evidence="9">Methionine ABC transporter ATP-binding protein</fullName>
    </submittedName>
</protein>
<dbReference type="SMART" id="SM00382">
    <property type="entry name" value="AAA"/>
    <property type="match status" value="1"/>
</dbReference>
<dbReference type="Proteomes" id="UP001167919">
    <property type="component" value="Unassembled WGS sequence"/>
</dbReference>
<name>A0AAJ1RB75_9LACO</name>
<evidence type="ECO:0000256" key="6">
    <source>
        <dbReference type="ARBA" id="ARBA00022970"/>
    </source>
</evidence>
<evidence type="ECO:0000256" key="4">
    <source>
        <dbReference type="ARBA" id="ARBA00022840"/>
    </source>
</evidence>
<dbReference type="Pfam" id="PF09383">
    <property type="entry name" value="NIL"/>
    <property type="match status" value="1"/>
</dbReference>
<dbReference type="EMBL" id="CP029684">
    <property type="protein sequence ID" value="QAS69562.1"/>
    <property type="molecule type" value="Genomic_DNA"/>
</dbReference>
<evidence type="ECO:0000256" key="1">
    <source>
        <dbReference type="ARBA" id="ARBA00022448"/>
    </source>
</evidence>
<dbReference type="RefSeq" id="WP_128685778.1">
    <property type="nucleotide sequence ID" value="NZ_CP029684.2"/>
</dbReference>
<dbReference type="EMBL" id="SDWY01000003">
    <property type="protein sequence ID" value="MDN6900418.1"/>
    <property type="molecule type" value="Genomic_DNA"/>
</dbReference>
<dbReference type="GO" id="GO:0005524">
    <property type="term" value="F:ATP binding"/>
    <property type="evidence" value="ECO:0007669"/>
    <property type="project" value="UniProtKB-KW"/>
</dbReference>
<dbReference type="SUPFAM" id="SSF55021">
    <property type="entry name" value="ACT-like"/>
    <property type="match status" value="1"/>
</dbReference>
<dbReference type="PANTHER" id="PTHR43166">
    <property type="entry name" value="AMINO ACID IMPORT ATP-BINDING PROTEIN"/>
    <property type="match status" value="1"/>
</dbReference>
<dbReference type="PANTHER" id="PTHR43166:SF30">
    <property type="entry name" value="METHIONINE IMPORT ATP-BINDING PROTEIN METN"/>
    <property type="match status" value="1"/>
</dbReference>
<evidence type="ECO:0000256" key="5">
    <source>
        <dbReference type="ARBA" id="ARBA00022967"/>
    </source>
</evidence>
<dbReference type="Gene3D" id="3.40.50.300">
    <property type="entry name" value="P-loop containing nucleotide triphosphate hydrolases"/>
    <property type="match status" value="1"/>
</dbReference>
<keyword evidence="4 9" id="KW-0067">ATP-binding</keyword>
<dbReference type="Proteomes" id="UP000286907">
    <property type="component" value="Chromosome"/>
</dbReference>
<accession>A0AAJ1RB75</accession>
<dbReference type="Pfam" id="PF00005">
    <property type="entry name" value="ABC_tran"/>
    <property type="match status" value="1"/>
</dbReference>
<dbReference type="InterPro" id="IPR003439">
    <property type="entry name" value="ABC_transporter-like_ATP-bd"/>
</dbReference>
<reference evidence="10 11" key="1">
    <citation type="journal article" date="2019" name="Syst. Appl. Microbiol.">
        <title>Oenococcus sicerae sp. nov., isolated from French cider.</title>
        <authorList>
            <person name="Cousin F.J."/>
            <person name="Le Guellec R."/>
            <person name="Chagnot C."/>
            <person name="Goux D."/>
            <person name="Dalmasso M."/>
            <person name="Laplace J.M."/>
            <person name="Cretenet M."/>
        </authorList>
    </citation>
    <scope>NUCLEOTIDE SEQUENCE [LARGE SCALE GENOMIC DNA]</scope>
    <source>
        <strain evidence="10 11">UCMA 15228</strain>
    </source>
</reference>
<evidence type="ECO:0000313" key="12">
    <source>
        <dbReference type="Proteomes" id="UP001167919"/>
    </source>
</evidence>
<keyword evidence="6" id="KW-0029">Amino-acid transport</keyword>
<dbReference type="InterPro" id="IPR003593">
    <property type="entry name" value="AAA+_ATPase"/>
</dbReference>
<dbReference type="GO" id="GO:0016887">
    <property type="term" value="F:ATP hydrolysis activity"/>
    <property type="evidence" value="ECO:0007669"/>
    <property type="project" value="InterPro"/>
</dbReference>
<dbReference type="InterPro" id="IPR050086">
    <property type="entry name" value="MetN_ABC_transporter-like"/>
</dbReference>
<organism evidence="9 12">
    <name type="scientific">Oenococcus sicerae</name>
    <dbReference type="NCBI Taxonomy" id="2203724"/>
    <lineage>
        <taxon>Bacteria</taxon>
        <taxon>Bacillati</taxon>
        <taxon>Bacillota</taxon>
        <taxon>Bacilli</taxon>
        <taxon>Lactobacillales</taxon>
        <taxon>Lactobacillaceae</taxon>
        <taxon>Oenococcus</taxon>
    </lineage>
</organism>
<evidence type="ECO:0000256" key="2">
    <source>
        <dbReference type="ARBA" id="ARBA00022475"/>
    </source>
</evidence>
<keyword evidence="3" id="KW-0547">Nucleotide-binding</keyword>
<dbReference type="InterPro" id="IPR017871">
    <property type="entry name" value="ABC_transporter-like_CS"/>
</dbReference>
<dbReference type="SUPFAM" id="SSF52540">
    <property type="entry name" value="P-loop containing nucleoside triphosphate hydrolases"/>
    <property type="match status" value="1"/>
</dbReference>
<dbReference type="GO" id="GO:0006865">
    <property type="term" value="P:amino acid transport"/>
    <property type="evidence" value="ECO:0007669"/>
    <property type="project" value="UniProtKB-KW"/>
</dbReference>
<sequence length="355" mass="38514">MTEPIIELNNITVHFQNGSKAVDAVKNVNLSIDRGDVFGIVGYSGAGKSTIVRLINLLHQPSSGDIKVGSLQTVKNGQVLVKGKKLRKLRQKIGMIFQHFNLLEQSTVLGNVVFALKHASLSKADRIAKAKKLIKQVGLADRIDNYPSQLSGGQKQRVAIARALANDPEILISDEATSALDPKTTKQILALLADLNRQTGVTIVLITHEMQVVKNIANHVAVMKDGEIIEQNSTFQIFADPQKPLTKEFIETASGNKEALEKILQQPAIQHLQADELLVELGFSGKSTDEPLISSLAKNYDVTVNILYGNIETIENASIGTLIVILSASAGKLSKALEAIRKEKIKLQIIKGAAQ</sequence>
<dbReference type="CDD" id="cd03258">
    <property type="entry name" value="ABC_MetN_methionine_transporter"/>
    <property type="match status" value="1"/>
</dbReference>
<evidence type="ECO:0000313" key="9">
    <source>
        <dbReference type="EMBL" id="MDN6900418.1"/>
    </source>
</evidence>
<keyword evidence="11" id="KW-1185">Reference proteome</keyword>
<dbReference type="PROSITE" id="PS50893">
    <property type="entry name" value="ABC_TRANSPORTER_2"/>
    <property type="match status" value="1"/>
</dbReference>
<dbReference type="SMART" id="SM00930">
    <property type="entry name" value="NIL"/>
    <property type="match status" value="1"/>
</dbReference>
<dbReference type="InterPro" id="IPR045865">
    <property type="entry name" value="ACT-like_dom_sf"/>
</dbReference>
<reference evidence="10" key="3">
    <citation type="submission" date="2020-01" db="EMBL/GenBank/DDBJ databases">
        <authorList>
            <person name="Cousin F.J."/>
            <person name="Le Guellec R."/>
            <person name="Cretenet M."/>
        </authorList>
    </citation>
    <scope>NUCLEOTIDE SEQUENCE</scope>
    <source>
        <strain evidence="10">UCMA 15228</strain>
    </source>
</reference>
<dbReference type="InterPro" id="IPR041701">
    <property type="entry name" value="MetN_ABC"/>
</dbReference>
<dbReference type="AlphaFoldDB" id="A0AAJ1RB75"/>
<dbReference type="InterPro" id="IPR027417">
    <property type="entry name" value="P-loop_NTPase"/>
</dbReference>
<evidence type="ECO:0000256" key="7">
    <source>
        <dbReference type="ARBA" id="ARBA00023136"/>
    </source>
</evidence>
<keyword evidence="7" id="KW-0472">Membrane</keyword>
<evidence type="ECO:0000256" key="3">
    <source>
        <dbReference type="ARBA" id="ARBA00022741"/>
    </source>
</evidence>
<dbReference type="PROSITE" id="PS00211">
    <property type="entry name" value="ABC_TRANSPORTER_1"/>
    <property type="match status" value="1"/>
</dbReference>
<proteinExistence type="predicted"/>
<keyword evidence="1" id="KW-0813">Transport</keyword>
<reference evidence="9" key="2">
    <citation type="submission" date="2019-01" db="EMBL/GenBank/DDBJ databases">
        <title>Oenococcus sicerae UCMA17102.</title>
        <authorList>
            <person name="Cousin F.J."/>
            <person name="Le Guellec R."/>
            <person name="Cretenet M."/>
        </authorList>
    </citation>
    <scope>NUCLEOTIDE SEQUENCE</scope>
    <source>
        <strain evidence="9">UCMA17102</strain>
    </source>
</reference>
<evidence type="ECO:0000259" key="8">
    <source>
        <dbReference type="PROSITE" id="PS50893"/>
    </source>
</evidence>
<keyword evidence="5" id="KW-1278">Translocase</keyword>
<dbReference type="Gene3D" id="3.30.70.260">
    <property type="match status" value="1"/>
</dbReference>
<feature type="domain" description="ABC transporter" evidence="8">
    <location>
        <begin position="6"/>
        <end position="250"/>
    </location>
</feature>
<dbReference type="InterPro" id="IPR018449">
    <property type="entry name" value="NIL_domain"/>
</dbReference>